<dbReference type="GO" id="GO:0033573">
    <property type="term" value="C:high-affinity iron permease complex"/>
    <property type="evidence" value="ECO:0007669"/>
    <property type="project" value="InterPro"/>
</dbReference>
<evidence type="ECO:0000256" key="3">
    <source>
        <dbReference type="ARBA" id="ARBA00022496"/>
    </source>
</evidence>
<keyword evidence="4 8" id="KW-0812">Transmembrane</keyword>
<evidence type="ECO:0000256" key="4">
    <source>
        <dbReference type="ARBA" id="ARBA00022692"/>
    </source>
</evidence>
<feature type="region of interest" description="Disordered" evidence="7">
    <location>
        <begin position="54"/>
        <end position="90"/>
    </location>
</feature>
<evidence type="ECO:0000313" key="10">
    <source>
        <dbReference type="Proteomes" id="UP000310158"/>
    </source>
</evidence>
<comment type="caution">
    <text evidence="9">The sequence shown here is derived from an EMBL/GenBank/DDBJ whole genome shotgun (WGS) entry which is preliminary data.</text>
</comment>
<feature type="compositionally biased region" description="Basic and acidic residues" evidence="7">
    <location>
        <begin position="54"/>
        <end position="72"/>
    </location>
</feature>
<evidence type="ECO:0000313" key="9">
    <source>
        <dbReference type="EMBL" id="THH20381.1"/>
    </source>
</evidence>
<keyword evidence="3" id="KW-0406">Ion transport</keyword>
<dbReference type="GO" id="GO:0015093">
    <property type="term" value="F:ferrous iron transmembrane transporter activity"/>
    <property type="evidence" value="ECO:0007669"/>
    <property type="project" value="TreeGrafter"/>
</dbReference>
<gene>
    <name evidence="9" type="ORF">EW146_g991</name>
</gene>
<dbReference type="AlphaFoldDB" id="A0A4S4M7I9"/>
<protein>
    <submittedName>
        <fullName evidence="9">Uncharacterized protein</fullName>
    </submittedName>
</protein>
<evidence type="ECO:0000256" key="5">
    <source>
        <dbReference type="ARBA" id="ARBA00022989"/>
    </source>
</evidence>
<comment type="subcellular location">
    <subcellularLocation>
        <location evidence="1">Membrane</location>
        <topology evidence="1">Multi-pass membrane protein</topology>
    </subcellularLocation>
</comment>
<keyword evidence="3" id="KW-0813">Transport</keyword>
<feature type="transmembrane region" description="Helical" evidence="8">
    <location>
        <begin position="6"/>
        <end position="32"/>
    </location>
</feature>
<feature type="transmembrane region" description="Helical" evidence="8">
    <location>
        <begin position="114"/>
        <end position="137"/>
    </location>
</feature>
<keyword evidence="5 8" id="KW-1133">Transmembrane helix</keyword>
<keyword evidence="3" id="KW-0408">Iron</keyword>
<dbReference type="Pfam" id="PF03239">
    <property type="entry name" value="FTR1"/>
    <property type="match status" value="1"/>
</dbReference>
<name>A0A4S4M7I9_9AGAM</name>
<dbReference type="EMBL" id="SGPL01000023">
    <property type="protein sequence ID" value="THH20381.1"/>
    <property type="molecule type" value="Genomic_DNA"/>
</dbReference>
<dbReference type="PANTHER" id="PTHR31632">
    <property type="entry name" value="IRON TRANSPORTER FTH1"/>
    <property type="match status" value="1"/>
</dbReference>
<dbReference type="Proteomes" id="UP000310158">
    <property type="component" value="Unassembled WGS sequence"/>
</dbReference>
<keyword evidence="3" id="KW-0410">Iron transport</keyword>
<evidence type="ECO:0000256" key="7">
    <source>
        <dbReference type="SAM" id="MobiDB-lite"/>
    </source>
</evidence>
<comment type="similarity">
    <text evidence="2">Belongs to the oxidase-dependent Fe transporter (OFeT) (TC 9.A.10.1) family.</text>
</comment>
<evidence type="ECO:0000256" key="8">
    <source>
        <dbReference type="SAM" id="Phobius"/>
    </source>
</evidence>
<keyword evidence="6 8" id="KW-0472">Membrane</keyword>
<reference evidence="9 10" key="1">
    <citation type="submission" date="2019-02" db="EMBL/GenBank/DDBJ databases">
        <title>Genome sequencing of the rare red list fungi Bondarzewia mesenterica.</title>
        <authorList>
            <person name="Buettner E."/>
            <person name="Kellner H."/>
        </authorList>
    </citation>
    <scope>NUCLEOTIDE SEQUENCE [LARGE SCALE GENOMIC DNA]</scope>
    <source>
        <strain evidence="9 10">DSM 108281</strain>
    </source>
</reference>
<keyword evidence="10" id="KW-1185">Reference proteome</keyword>
<organism evidence="9 10">
    <name type="scientific">Bondarzewia mesenterica</name>
    <dbReference type="NCBI Taxonomy" id="1095465"/>
    <lineage>
        <taxon>Eukaryota</taxon>
        <taxon>Fungi</taxon>
        <taxon>Dikarya</taxon>
        <taxon>Basidiomycota</taxon>
        <taxon>Agaricomycotina</taxon>
        <taxon>Agaricomycetes</taxon>
        <taxon>Russulales</taxon>
        <taxon>Bondarzewiaceae</taxon>
        <taxon>Bondarzewia</taxon>
    </lineage>
</organism>
<dbReference type="OrthoDB" id="4364at2759"/>
<dbReference type="PANTHER" id="PTHR31632:SF2">
    <property type="entry name" value="PLASMA MEMBRANE IRON PERMEASE"/>
    <property type="match status" value="1"/>
</dbReference>
<dbReference type="InterPro" id="IPR004923">
    <property type="entry name" value="FTR1/Fip1/EfeU"/>
</dbReference>
<evidence type="ECO:0000256" key="1">
    <source>
        <dbReference type="ARBA" id="ARBA00004141"/>
    </source>
</evidence>
<sequence>MARNLFSVPIFFIIFRETLEAAIIISVLLGLVEQIVNDDTHPFAHTDHQPAIIDEKKNDVSPVDTDEKKDDVSPANTDRSSAEVDAEPELAEEAVEMSNPLHKRRLIRKMRIQIFLGSVIGLFIALSIGAAFIAVWFTKASDLWAKSESLWEGTYIPLHLTC</sequence>
<accession>A0A4S4M7I9</accession>
<proteinExistence type="inferred from homology"/>
<evidence type="ECO:0000256" key="2">
    <source>
        <dbReference type="ARBA" id="ARBA00008333"/>
    </source>
</evidence>
<evidence type="ECO:0000256" key="6">
    <source>
        <dbReference type="ARBA" id="ARBA00023136"/>
    </source>
</evidence>